<dbReference type="STRING" id="348802.A0A0D2CSN8"/>
<organism evidence="2 3">
    <name type="scientific">Exophiala xenobiotica</name>
    <dbReference type="NCBI Taxonomy" id="348802"/>
    <lineage>
        <taxon>Eukaryota</taxon>
        <taxon>Fungi</taxon>
        <taxon>Dikarya</taxon>
        <taxon>Ascomycota</taxon>
        <taxon>Pezizomycotina</taxon>
        <taxon>Eurotiomycetes</taxon>
        <taxon>Chaetothyriomycetidae</taxon>
        <taxon>Chaetothyriales</taxon>
        <taxon>Herpotrichiellaceae</taxon>
        <taxon>Exophiala</taxon>
    </lineage>
</organism>
<dbReference type="Proteomes" id="UP000054342">
    <property type="component" value="Unassembled WGS sequence"/>
</dbReference>
<accession>A0A0D2CSN8</accession>
<evidence type="ECO:0000256" key="1">
    <source>
        <dbReference type="SAM" id="MobiDB-lite"/>
    </source>
</evidence>
<protein>
    <submittedName>
        <fullName evidence="2">Uncharacterized protein</fullName>
    </submittedName>
</protein>
<feature type="compositionally biased region" description="Polar residues" evidence="1">
    <location>
        <begin position="293"/>
        <end position="306"/>
    </location>
</feature>
<gene>
    <name evidence="2" type="ORF">PV05_08608</name>
</gene>
<dbReference type="RefSeq" id="XP_013313586.1">
    <property type="nucleotide sequence ID" value="XM_013458132.1"/>
</dbReference>
<dbReference type="HOGENOM" id="CLU_024203_0_0_1"/>
<keyword evidence="3" id="KW-1185">Reference proteome</keyword>
<dbReference type="GeneID" id="25330516"/>
<dbReference type="EMBL" id="KN847321">
    <property type="protein sequence ID" value="KIW53002.1"/>
    <property type="molecule type" value="Genomic_DNA"/>
</dbReference>
<reference evidence="2 3" key="1">
    <citation type="submission" date="2015-01" db="EMBL/GenBank/DDBJ databases">
        <title>The Genome Sequence of Exophiala xenobiotica CBS118157.</title>
        <authorList>
            <consortium name="The Broad Institute Genomics Platform"/>
            <person name="Cuomo C."/>
            <person name="de Hoog S."/>
            <person name="Gorbushina A."/>
            <person name="Stielow B."/>
            <person name="Teixiera M."/>
            <person name="Abouelleil A."/>
            <person name="Chapman S.B."/>
            <person name="Priest M."/>
            <person name="Young S.K."/>
            <person name="Wortman J."/>
            <person name="Nusbaum C."/>
            <person name="Birren B."/>
        </authorList>
    </citation>
    <scope>NUCLEOTIDE SEQUENCE [LARGE SCALE GENOMIC DNA]</scope>
    <source>
        <strain evidence="2 3">CBS 118157</strain>
    </source>
</reference>
<dbReference type="OrthoDB" id="5413829at2759"/>
<sequence>MSARIETETPPAETNGPLLARISEPQFDAVDFLNDLLPPLSLSSQTHAQKTTRSGQIQSASTDSLALLSSLNTVNIRASSDLSSLTDEIIRSGNRLAYEVEILRGDVSGLHELLTDSLREDIGHFVRDAVDGVDSAGGSERLLSKNEPDFMRQLRLLGKVKARLEAVITIFGEAMKWPMPPSELSVASSLISVSAPELGIQSTQEDDKARDVLKGIRTEITEALNSEGGGYAGWEAAAQRVEEYRQLASLWKGTGEEKARTKFVDTLAKAVEDRRKVLESRGASRNVRADGSPRSSSTMGRSTKASNEGGAVGLFRNLQRLKDDLYLE</sequence>
<evidence type="ECO:0000313" key="2">
    <source>
        <dbReference type="EMBL" id="KIW53002.1"/>
    </source>
</evidence>
<evidence type="ECO:0000313" key="3">
    <source>
        <dbReference type="Proteomes" id="UP000054342"/>
    </source>
</evidence>
<dbReference type="AlphaFoldDB" id="A0A0D2CSN8"/>
<proteinExistence type="predicted"/>
<feature type="region of interest" description="Disordered" evidence="1">
    <location>
        <begin position="279"/>
        <end position="308"/>
    </location>
</feature>
<name>A0A0D2CSN8_9EURO</name>